<dbReference type="InterPro" id="IPR003439">
    <property type="entry name" value="ABC_transporter-like_ATP-bd"/>
</dbReference>
<dbReference type="CDD" id="cd03230">
    <property type="entry name" value="ABC_DR_subfamily_A"/>
    <property type="match status" value="1"/>
</dbReference>
<keyword evidence="1" id="KW-0813">Transport</keyword>
<evidence type="ECO:0000256" key="1">
    <source>
        <dbReference type="ARBA" id="ARBA00022448"/>
    </source>
</evidence>
<dbReference type="AlphaFoldDB" id="A0A3B0WUQ8"/>
<protein>
    <recommendedName>
        <fullName evidence="4">ABC transporter domain-containing protein</fullName>
    </recommendedName>
</protein>
<dbReference type="PANTHER" id="PTHR42939">
    <property type="entry name" value="ABC TRANSPORTER ATP-BINDING PROTEIN ALBC-RELATED"/>
    <property type="match status" value="1"/>
</dbReference>
<reference evidence="5" key="1">
    <citation type="submission" date="2018-06" db="EMBL/GenBank/DDBJ databases">
        <authorList>
            <person name="Zhirakovskaya E."/>
        </authorList>
    </citation>
    <scope>NUCLEOTIDE SEQUENCE</scope>
</reference>
<sequence length="240" mass="26684">MIINCKKIVKHYANKTVLDGIDLEVKQGEFFGLVGMNGSGKSTLIKAILDLVGINSGTITIQNRSHRVVSSRENIAYLPDRFSPPVHLRGQDFIQYMLQLHGTDCEKNKIDNILEGLDLDRDVMRESVNKLSKGMTQKLGLASCLLSGKSLLILDEPMSGLDPRARILFKKQLSQLKQQGVTVFFSSHVLADIDELADTVAILHNSKIYFSGAPEVFKKRFNGETVEQAYMNCIEGEAVN</sequence>
<accession>A0A3B0WUQ8</accession>
<feature type="domain" description="ABC transporter" evidence="4">
    <location>
        <begin position="3"/>
        <end position="230"/>
    </location>
</feature>
<name>A0A3B0WUQ8_9ZZZZ</name>
<dbReference type="Gene3D" id="3.40.50.300">
    <property type="entry name" value="P-loop containing nucleotide triphosphate hydrolases"/>
    <property type="match status" value="1"/>
</dbReference>
<dbReference type="InterPro" id="IPR027417">
    <property type="entry name" value="P-loop_NTPase"/>
</dbReference>
<dbReference type="PANTHER" id="PTHR42939:SF1">
    <property type="entry name" value="ABC TRANSPORTER ATP-BINDING PROTEIN ALBC-RELATED"/>
    <property type="match status" value="1"/>
</dbReference>
<evidence type="ECO:0000256" key="3">
    <source>
        <dbReference type="ARBA" id="ARBA00022840"/>
    </source>
</evidence>
<dbReference type="GO" id="GO:0016887">
    <property type="term" value="F:ATP hydrolysis activity"/>
    <property type="evidence" value="ECO:0007669"/>
    <property type="project" value="InterPro"/>
</dbReference>
<dbReference type="InterPro" id="IPR051782">
    <property type="entry name" value="ABC_Transporter_VariousFunc"/>
</dbReference>
<evidence type="ECO:0000256" key="2">
    <source>
        <dbReference type="ARBA" id="ARBA00022741"/>
    </source>
</evidence>
<dbReference type="GO" id="GO:0005524">
    <property type="term" value="F:ATP binding"/>
    <property type="evidence" value="ECO:0007669"/>
    <property type="project" value="UniProtKB-KW"/>
</dbReference>
<proteinExistence type="predicted"/>
<dbReference type="PROSITE" id="PS50893">
    <property type="entry name" value="ABC_TRANSPORTER_2"/>
    <property type="match status" value="1"/>
</dbReference>
<dbReference type="EMBL" id="UOFE01000044">
    <property type="protein sequence ID" value="VAW54882.1"/>
    <property type="molecule type" value="Genomic_DNA"/>
</dbReference>
<organism evidence="5">
    <name type="scientific">hydrothermal vent metagenome</name>
    <dbReference type="NCBI Taxonomy" id="652676"/>
    <lineage>
        <taxon>unclassified sequences</taxon>
        <taxon>metagenomes</taxon>
        <taxon>ecological metagenomes</taxon>
    </lineage>
</organism>
<dbReference type="Pfam" id="PF00005">
    <property type="entry name" value="ABC_tran"/>
    <property type="match status" value="1"/>
</dbReference>
<dbReference type="InterPro" id="IPR003593">
    <property type="entry name" value="AAA+_ATPase"/>
</dbReference>
<evidence type="ECO:0000313" key="5">
    <source>
        <dbReference type="EMBL" id="VAW54882.1"/>
    </source>
</evidence>
<dbReference type="SUPFAM" id="SSF52540">
    <property type="entry name" value="P-loop containing nucleoside triphosphate hydrolases"/>
    <property type="match status" value="1"/>
</dbReference>
<keyword evidence="3" id="KW-0067">ATP-binding</keyword>
<keyword evidence="2" id="KW-0547">Nucleotide-binding</keyword>
<evidence type="ECO:0000259" key="4">
    <source>
        <dbReference type="PROSITE" id="PS50893"/>
    </source>
</evidence>
<gene>
    <name evidence="5" type="ORF">MNBD_GAMMA05-1839</name>
</gene>
<dbReference type="SMART" id="SM00382">
    <property type="entry name" value="AAA"/>
    <property type="match status" value="1"/>
</dbReference>